<dbReference type="Pfam" id="PF03323">
    <property type="entry name" value="GerA"/>
    <property type="match status" value="1"/>
</dbReference>
<keyword evidence="2 4" id="KW-0472">Membrane</keyword>
<dbReference type="AlphaFoldDB" id="A0A3G1KNP3"/>
<evidence type="ECO:0000256" key="2">
    <source>
        <dbReference type="ARBA" id="ARBA00023136"/>
    </source>
</evidence>
<evidence type="ECO:0000256" key="1">
    <source>
        <dbReference type="ARBA" id="ARBA00005278"/>
    </source>
</evidence>
<dbReference type="PANTHER" id="PTHR22550:SF9">
    <property type="entry name" value="STAGE V SPORULATION PROTEIN AF"/>
    <property type="match status" value="1"/>
</dbReference>
<feature type="region of interest" description="Disordered" evidence="3">
    <location>
        <begin position="488"/>
        <end position="516"/>
    </location>
</feature>
<feature type="transmembrane region" description="Helical" evidence="4">
    <location>
        <begin position="362"/>
        <end position="382"/>
    </location>
</feature>
<name>A0A3G1KNP3_FORW1</name>
<dbReference type="EMBL" id="CP017634">
    <property type="protein sequence ID" value="ATW24082.1"/>
    <property type="molecule type" value="Genomic_DNA"/>
</dbReference>
<feature type="transmembrane region" description="Helical" evidence="4">
    <location>
        <begin position="294"/>
        <end position="315"/>
    </location>
</feature>
<reference evidence="5 6" key="1">
    <citation type="submission" date="2016-10" db="EMBL/GenBank/DDBJ databases">
        <title>Complete Genome Sequence of Peptococcaceae strain DCMF.</title>
        <authorList>
            <person name="Edwards R.J."/>
            <person name="Holland S.I."/>
            <person name="Deshpande N.P."/>
            <person name="Wong Y.K."/>
            <person name="Ertan H."/>
            <person name="Manefield M."/>
            <person name="Russell T.L."/>
            <person name="Lee M.J."/>
        </authorList>
    </citation>
    <scope>NUCLEOTIDE SEQUENCE [LARGE SCALE GENOMIC DNA]</scope>
    <source>
        <strain evidence="5 6">DCMF</strain>
    </source>
</reference>
<dbReference type="GO" id="GO:0016020">
    <property type="term" value="C:membrane"/>
    <property type="evidence" value="ECO:0007669"/>
    <property type="project" value="InterPro"/>
</dbReference>
<protein>
    <submittedName>
        <fullName evidence="5">Spore germination protein</fullName>
    </submittedName>
</protein>
<dbReference type="KEGG" id="fwa:DCMF_04155"/>
<keyword evidence="4" id="KW-0812">Transmembrane</keyword>
<proteinExistence type="inferred from homology"/>
<dbReference type="Proteomes" id="UP000323521">
    <property type="component" value="Chromosome"/>
</dbReference>
<sequence length="516" mass="58126">MSVSNENLKTISKNYQKNVDYFKVQLGVEPNYDVFCHEMIIGGKQAAFFVIQGLPDTEVLSDIFRHLSNLEREQIVPNTVEKLKKQHLAHFQLDTSDQTDKIIDAVLMGQTAIVVEGEPEAILLDLRKYAARGPEEPDLEKVVRGSRDGFTETLVFNTMLVRRRIRDRSLRMEAMQVGRRSKTDICVSYLADVANLDLVEEIKKMLRSIDIDGLPMAEKSVEELITPGSYWNPLPKVRYTERPDVAAQHLFEGHILIMVDTSPSIIILPTTYFHQMQHAEEYRQSPTIGVYLRWVRFFAIFVSVFLLPLWFLFSIEPSLLPQSLKYIGPSKVGKVPLIAQFIIAEGAVDVIRMAAIHTPAPLTTSLGLIAALMIGDLAVTIGLFAPEVVMYTAVAATAVFATPSYELGMAHRLARLFLLLMVYIIHLPGFILGSIAMILFAGFTKSFGVPYLWPLVPFNFAALKTVLLRTPVPAQNKRPSILHTQDITRQTVKSAPAFKPMTKEKKKQTKEKEKEK</sequence>
<evidence type="ECO:0000256" key="4">
    <source>
        <dbReference type="SAM" id="Phobius"/>
    </source>
</evidence>
<keyword evidence="6" id="KW-1185">Reference proteome</keyword>
<dbReference type="InterPro" id="IPR004995">
    <property type="entry name" value="Spore_Ger"/>
</dbReference>
<feature type="transmembrane region" description="Helical" evidence="4">
    <location>
        <begin position="417"/>
        <end position="443"/>
    </location>
</feature>
<dbReference type="PIRSF" id="PIRSF005690">
    <property type="entry name" value="GerBA"/>
    <property type="match status" value="1"/>
</dbReference>
<comment type="similarity">
    <text evidence="1">Belongs to the GerABKA family.</text>
</comment>
<dbReference type="InterPro" id="IPR050768">
    <property type="entry name" value="UPF0353/GerABKA_families"/>
</dbReference>
<gene>
    <name evidence="5" type="ORF">DCMF_04155</name>
</gene>
<accession>A0A3G1KNP3</accession>
<evidence type="ECO:0000313" key="6">
    <source>
        <dbReference type="Proteomes" id="UP000323521"/>
    </source>
</evidence>
<evidence type="ECO:0000256" key="3">
    <source>
        <dbReference type="SAM" id="MobiDB-lite"/>
    </source>
</evidence>
<keyword evidence="4" id="KW-1133">Transmembrane helix</keyword>
<feature type="transmembrane region" description="Helical" evidence="4">
    <location>
        <begin position="449"/>
        <end position="468"/>
    </location>
</feature>
<dbReference type="OrthoDB" id="1726708at2"/>
<feature type="transmembrane region" description="Helical" evidence="4">
    <location>
        <begin position="388"/>
        <end position="405"/>
    </location>
</feature>
<organism evidence="5 6">
    <name type="scientific">Formimonas warabiya</name>
    <dbReference type="NCBI Taxonomy" id="1761012"/>
    <lineage>
        <taxon>Bacteria</taxon>
        <taxon>Bacillati</taxon>
        <taxon>Bacillota</taxon>
        <taxon>Clostridia</taxon>
        <taxon>Eubacteriales</taxon>
        <taxon>Peptococcaceae</taxon>
        <taxon>Candidatus Formimonas</taxon>
    </lineage>
</organism>
<evidence type="ECO:0000313" key="5">
    <source>
        <dbReference type="EMBL" id="ATW24082.1"/>
    </source>
</evidence>
<dbReference type="GO" id="GO:0009847">
    <property type="term" value="P:spore germination"/>
    <property type="evidence" value="ECO:0007669"/>
    <property type="project" value="InterPro"/>
</dbReference>
<dbReference type="PANTHER" id="PTHR22550">
    <property type="entry name" value="SPORE GERMINATION PROTEIN"/>
    <property type="match status" value="1"/>
</dbReference>